<evidence type="ECO:0000256" key="7">
    <source>
        <dbReference type="ARBA" id="ARBA00022679"/>
    </source>
</evidence>
<evidence type="ECO:0000313" key="18">
    <source>
        <dbReference type="EMBL" id="CAD8441484.1"/>
    </source>
</evidence>
<accession>A0A7S0D2M0</accession>
<evidence type="ECO:0000256" key="12">
    <source>
        <dbReference type="ARBA" id="ARBA00022955"/>
    </source>
</evidence>
<evidence type="ECO:0000256" key="17">
    <source>
        <dbReference type="ARBA" id="ARBA00034549"/>
    </source>
</evidence>
<evidence type="ECO:0000256" key="1">
    <source>
        <dbReference type="ARBA" id="ARBA00004514"/>
    </source>
</evidence>
<dbReference type="AlphaFoldDB" id="A0A7S0D2M0"/>
<protein>
    <recommendedName>
        <fullName evidence="17">Phosphomevalonate kinase</fullName>
        <ecNumber evidence="3">2.7.4.2</ecNumber>
    </recommendedName>
</protein>
<comment type="pathway">
    <text evidence="2">Isoprenoid biosynthesis; isopentenyl diphosphate biosynthesis via mevalonate pathway; isopentenyl diphosphate from (R)-mevalonate: step 2/3.</text>
</comment>
<reference evidence="18" key="1">
    <citation type="submission" date="2021-01" db="EMBL/GenBank/DDBJ databases">
        <authorList>
            <person name="Corre E."/>
            <person name="Pelletier E."/>
            <person name="Niang G."/>
            <person name="Scheremetjew M."/>
            <person name="Finn R."/>
            <person name="Kale V."/>
            <person name="Holt S."/>
            <person name="Cochrane G."/>
            <person name="Meng A."/>
            <person name="Brown T."/>
            <person name="Cohen L."/>
        </authorList>
    </citation>
    <scope>NUCLEOTIDE SEQUENCE</scope>
    <source>
        <strain evidence="18">CCMP2058</strain>
    </source>
</reference>
<evidence type="ECO:0000256" key="4">
    <source>
        <dbReference type="ARBA" id="ARBA00022490"/>
    </source>
</evidence>
<keyword evidence="4" id="KW-0963">Cytoplasm</keyword>
<evidence type="ECO:0000256" key="13">
    <source>
        <dbReference type="ARBA" id="ARBA00023011"/>
    </source>
</evidence>
<sequence>MIKWGELRRDKDPGYFARMVVEDAKKSILIISDARRPTDLEFFQNQLKEIEIVTVRVEASEKVRASRGWVYTEGVDNVASECGLDGREWDFVIRNDGPNTVPPLNASLEKLLSTIEGKMKEG</sequence>
<dbReference type="GO" id="GO:0005524">
    <property type="term" value="F:ATP binding"/>
    <property type="evidence" value="ECO:0007669"/>
    <property type="project" value="UniProtKB-KW"/>
</dbReference>
<name>A0A7S0D2M0_9EUKA</name>
<evidence type="ECO:0000256" key="2">
    <source>
        <dbReference type="ARBA" id="ARBA00005017"/>
    </source>
</evidence>
<keyword evidence="8" id="KW-0547">Nucleotide-binding</keyword>
<evidence type="ECO:0000256" key="14">
    <source>
        <dbReference type="ARBA" id="ARBA00023098"/>
    </source>
</evidence>
<evidence type="ECO:0000256" key="11">
    <source>
        <dbReference type="ARBA" id="ARBA00022840"/>
    </source>
</evidence>
<evidence type="ECO:0000256" key="15">
    <source>
        <dbReference type="ARBA" id="ARBA00023166"/>
    </source>
</evidence>
<dbReference type="GO" id="GO:0006695">
    <property type="term" value="P:cholesterol biosynthetic process"/>
    <property type="evidence" value="ECO:0007669"/>
    <property type="project" value="UniProtKB-KW"/>
</dbReference>
<keyword evidence="12" id="KW-0752">Steroid biosynthesis</keyword>
<evidence type="ECO:0000256" key="8">
    <source>
        <dbReference type="ARBA" id="ARBA00022741"/>
    </source>
</evidence>
<keyword evidence="10" id="KW-0152">Cholesterol biosynthesis</keyword>
<dbReference type="PANTHER" id="PTHR13101:SF1">
    <property type="entry name" value="PHOSPHOMEVALONATE KINASE"/>
    <property type="match status" value="1"/>
</dbReference>
<dbReference type="InterPro" id="IPR005919">
    <property type="entry name" value="Pmev_kin_anim"/>
</dbReference>
<dbReference type="GO" id="GO:0004631">
    <property type="term" value="F:phosphomevalonate kinase activity"/>
    <property type="evidence" value="ECO:0007669"/>
    <property type="project" value="UniProtKB-EC"/>
</dbReference>
<dbReference type="PANTHER" id="PTHR13101">
    <property type="entry name" value="PHOSPHOMEVALONATE KINASE"/>
    <property type="match status" value="1"/>
</dbReference>
<dbReference type="GO" id="GO:0005829">
    <property type="term" value="C:cytosol"/>
    <property type="evidence" value="ECO:0007669"/>
    <property type="project" value="UniProtKB-SubCell"/>
</dbReference>
<keyword evidence="11" id="KW-0067">ATP-binding</keyword>
<evidence type="ECO:0000256" key="16">
    <source>
        <dbReference type="ARBA" id="ARBA00023221"/>
    </source>
</evidence>
<keyword evidence="14" id="KW-0443">Lipid metabolism</keyword>
<keyword evidence="9" id="KW-0418">Kinase</keyword>
<dbReference type="UniPathway" id="UPA00057">
    <property type="reaction ID" value="UER00099"/>
</dbReference>
<dbReference type="Pfam" id="PF04275">
    <property type="entry name" value="P-mevalo_kinase"/>
    <property type="match status" value="1"/>
</dbReference>
<dbReference type="InterPro" id="IPR027417">
    <property type="entry name" value="P-loop_NTPase"/>
</dbReference>
<evidence type="ECO:0000256" key="3">
    <source>
        <dbReference type="ARBA" id="ARBA00012958"/>
    </source>
</evidence>
<keyword evidence="16" id="KW-0753">Steroid metabolism</keyword>
<evidence type="ECO:0000256" key="9">
    <source>
        <dbReference type="ARBA" id="ARBA00022777"/>
    </source>
</evidence>
<keyword evidence="7" id="KW-0808">Transferase</keyword>
<dbReference type="EC" id="2.7.4.2" evidence="3"/>
<keyword evidence="5" id="KW-0444">Lipid biosynthesis</keyword>
<evidence type="ECO:0000256" key="10">
    <source>
        <dbReference type="ARBA" id="ARBA00022778"/>
    </source>
</evidence>
<organism evidence="18">
    <name type="scientific">Amorphochlora amoebiformis</name>
    <dbReference type="NCBI Taxonomy" id="1561963"/>
    <lineage>
        <taxon>Eukaryota</taxon>
        <taxon>Sar</taxon>
        <taxon>Rhizaria</taxon>
        <taxon>Cercozoa</taxon>
        <taxon>Chlorarachniophyceae</taxon>
        <taxon>Amorphochlora</taxon>
    </lineage>
</organism>
<keyword evidence="13" id="KW-0756">Sterol biosynthesis</keyword>
<evidence type="ECO:0000256" key="6">
    <source>
        <dbReference type="ARBA" id="ARBA00022548"/>
    </source>
</evidence>
<keyword evidence="6" id="KW-0153">Cholesterol metabolism</keyword>
<keyword evidence="15" id="KW-1207">Sterol metabolism</keyword>
<dbReference type="EMBL" id="HBEM01009036">
    <property type="protein sequence ID" value="CAD8441484.1"/>
    <property type="molecule type" value="Transcribed_RNA"/>
</dbReference>
<dbReference type="Gene3D" id="3.40.50.300">
    <property type="entry name" value="P-loop containing nucleotide triphosphate hydrolases"/>
    <property type="match status" value="1"/>
</dbReference>
<comment type="subcellular location">
    <subcellularLocation>
        <location evidence="1">Cytoplasm</location>
        <location evidence="1">Cytosol</location>
    </subcellularLocation>
</comment>
<evidence type="ECO:0000256" key="5">
    <source>
        <dbReference type="ARBA" id="ARBA00022516"/>
    </source>
</evidence>
<dbReference type="GO" id="GO:0019287">
    <property type="term" value="P:isopentenyl diphosphate biosynthetic process, mevalonate pathway"/>
    <property type="evidence" value="ECO:0007669"/>
    <property type="project" value="UniProtKB-UniPathway"/>
</dbReference>
<proteinExistence type="predicted"/>
<gene>
    <name evidence="18" type="ORF">LAMO00422_LOCUS6305</name>
</gene>